<reference evidence="1" key="1">
    <citation type="submission" date="2014-09" db="EMBL/GenBank/DDBJ databases">
        <authorList>
            <person name="Magalhaes I.L.F."/>
            <person name="Oliveira U."/>
            <person name="Santos F.R."/>
            <person name="Vidigal T.H.D.A."/>
            <person name="Brescovit A.D."/>
            <person name="Santos A.J."/>
        </authorList>
    </citation>
    <scope>NUCLEOTIDE SEQUENCE</scope>
    <source>
        <tissue evidence="1">Shoot tissue taken approximately 20 cm above the soil surface</tissue>
    </source>
</reference>
<accession>A0A0A9C900</accession>
<protein>
    <submittedName>
        <fullName evidence="1">Uncharacterized protein</fullName>
    </submittedName>
</protein>
<dbReference type="EMBL" id="GBRH01225864">
    <property type="protein sequence ID" value="JAD72031.1"/>
    <property type="molecule type" value="Transcribed_RNA"/>
</dbReference>
<evidence type="ECO:0000313" key="1">
    <source>
        <dbReference type="EMBL" id="JAD72031.1"/>
    </source>
</evidence>
<name>A0A0A9C900_ARUDO</name>
<sequence length="35" mass="3963">MRGRRHLHSVPRCPCLDSSGSTCAPPWLTRTPEEE</sequence>
<organism evidence="1">
    <name type="scientific">Arundo donax</name>
    <name type="common">Giant reed</name>
    <name type="synonym">Donax arundinaceus</name>
    <dbReference type="NCBI Taxonomy" id="35708"/>
    <lineage>
        <taxon>Eukaryota</taxon>
        <taxon>Viridiplantae</taxon>
        <taxon>Streptophyta</taxon>
        <taxon>Embryophyta</taxon>
        <taxon>Tracheophyta</taxon>
        <taxon>Spermatophyta</taxon>
        <taxon>Magnoliopsida</taxon>
        <taxon>Liliopsida</taxon>
        <taxon>Poales</taxon>
        <taxon>Poaceae</taxon>
        <taxon>PACMAD clade</taxon>
        <taxon>Arundinoideae</taxon>
        <taxon>Arundineae</taxon>
        <taxon>Arundo</taxon>
    </lineage>
</organism>
<reference evidence="1" key="2">
    <citation type="journal article" date="2015" name="Data Brief">
        <title>Shoot transcriptome of the giant reed, Arundo donax.</title>
        <authorList>
            <person name="Barrero R.A."/>
            <person name="Guerrero F.D."/>
            <person name="Moolhuijzen P."/>
            <person name="Goolsby J.A."/>
            <person name="Tidwell J."/>
            <person name="Bellgard S.E."/>
            <person name="Bellgard M.I."/>
        </authorList>
    </citation>
    <scope>NUCLEOTIDE SEQUENCE</scope>
    <source>
        <tissue evidence="1">Shoot tissue taken approximately 20 cm above the soil surface</tissue>
    </source>
</reference>
<proteinExistence type="predicted"/>
<dbReference type="AlphaFoldDB" id="A0A0A9C900"/>